<protein>
    <submittedName>
        <fullName evidence="5">Putative AraC family transcriptional regulator</fullName>
    </submittedName>
</protein>
<dbReference type="InterPro" id="IPR018060">
    <property type="entry name" value="HTH_AraC"/>
</dbReference>
<dbReference type="SMART" id="SM00342">
    <property type="entry name" value="HTH_ARAC"/>
    <property type="match status" value="1"/>
</dbReference>
<dbReference type="InterPro" id="IPR009057">
    <property type="entry name" value="Homeodomain-like_sf"/>
</dbReference>
<dbReference type="RefSeq" id="WP_072053948.1">
    <property type="nucleotide sequence ID" value="NZ_BBWV01000001.1"/>
</dbReference>
<dbReference type="InterPro" id="IPR003313">
    <property type="entry name" value="AraC-bd"/>
</dbReference>
<proteinExistence type="predicted"/>
<dbReference type="Gene3D" id="2.60.120.10">
    <property type="entry name" value="Jelly Rolls"/>
    <property type="match status" value="1"/>
</dbReference>
<comment type="caution">
    <text evidence="5">The sequence shown here is derived from an EMBL/GenBank/DDBJ whole genome shotgun (WGS) entry which is preliminary data.</text>
</comment>
<evidence type="ECO:0000256" key="1">
    <source>
        <dbReference type="ARBA" id="ARBA00023015"/>
    </source>
</evidence>
<dbReference type="InterPro" id="IPR014710">
    <property type="entry name" value="RmlC-like_jellyroll"/>
</dbReference>
<sequence>MKPLLEKLPLEEDQSFVAKTFRTPHFEVPWHQHPELEIILFLEGEGNAFVGNHVGNFNSGDIFFLGANLPHTFQKATPGLVTAALVIQFLPDCCGKDLWEIPEGKALRNLLDNAACGLKVDPAIALALTPKLQRLEQINGFQRIIGLWDCLDFLSRYDHKSLSSKTMTGVSHKEQERLDSIFHYTIGHYAQGISLDAIAAHAGMSIPAFCHYFRKRTKKTYVEFLNEVRIGKACQQLVDTTKPITEIAFESGFNTLANFNKQFLKLKKMQPREYRNKFSDSRELAAPPQPADNWQAAGMKRYTRV</sequence>
<dbReference type="STRING" id="1220578.FPE01S_01_06540"/>
<dbReference type="PANTHER" id="PTHR43280">
    <property type="entry name" value="ARAC-FAMILY TRANSCRIPTIONAL REGULATOR"/>
    <property type="match status" value="1"/>
</dbReference>
<keyword evidence="3" id="KW-0804">Transcription</keyword>
<dbReference type="GO" id="GO:0003700">
    <property type="term" value="F:DNA-binding transcription factor activity"/>
    <property type="evidence" value="ECO:0007669"/>
    <property type="project" value="InterPro"/>
</dbReference>
<dbReference type="SUPFAM" id="SSF46689">
    <property type="entry name" value="Homeodomain-like"/>
    <property type="match status" value="2"/>
</dbReference>
<dbReference type="PROSITE" id="PS01124">
    <property type="entry name" value="HTH_ARAC_FAMILY_2"/>
    <property type="match status" value="1"/>
</dbReference>
<dbReference type="Gene3D" id="1.10.10.60">
    <property type="entry name" value="Homeodomain-like"/>
    <property type="match status" value="2"/>
</dbReference>
<dbReference type="AlphaFoldDB" id="A0A0E9MWZ4"/>
<dbReference type="Pfam" id="PF02311">
    <property type="entry name" value="AraC_binding"/>
    <property type="match status" value="1"/>
</dbReference>
<accession>A0A0E9MWZ4</accession>
<keyword evidence="6" id="KW-1185">Reference proteome</keyword>
<dbReference type="PANTHER" id="PTHR43280:SF27">
    <property type="entry name" value="TRANSCRIPTIONAL REGULATOR MTLR"/>
    <property type="match status" value="1"/>
</dbReference>
<evidence type="ECO:0000313" key="6">
    <source>
        <dbReference type="Proteomes" id="UP000033121"/>
    </source>
</evidence>
<feature type="domain" description="HTH araC/xylS-type" evidence="4">
    <location>
        <begin position="179"/>
        <end position="277"/>
    </location>
</feature>
<dbReference type="Pfam" id="PF12833">
    <property type="entry name" value="HTH_18"/>
    <property type="match status" value="1"/>
</dbReference>
<dbReference type="SUPFAM" id="SSF51182">
    <property type="entry name" value="RmlC-like cupins"/>
    <property type="match status" value="1"/>
</dbReference>
<keyword evidence="2" id="KW-0238">DNA-binding</keyword>
<reference evidence="5 6" key="1">
    <citation type="submission" date="2015-04" db="EMBL/GenBank/DDBJ databases">
        <title>Whole genome shotgun sequence of Flavihumibacter petaseus NBRC 106054.</title>
        <authorList>
            <person name="Miyazawa S."/>
            <person name="Hosoyama A."/>
            <person name="Hashimoto M."/>
            <person name="Noguchi M."/>
            <person name="Tsuchikane K."/>
            <person name="Ohji S."/>
            <person name="Yamazoe A."/>
            <person name="Ichikawa N."/>
            <person name="Kimura A."/>
            <person name="Fujita N."/>
        </authorList>
    </citation>
    <scope>NUCLEOTIDE SEQUENCE [LARGE SCALE GENOMIC DNA]</scope>
    <source>
        <strain evidence="5 6">NBRC 106054</strain>
    </source>
</reference>
<dbReference type="EMBL" id="BBWV01000001">
    <property type="protein sequence ID" value="GAO41640.1"/>
    <property type="molecule type" value="Genomic_DNA"/>
</dbReference>
<dbReference type="GO" id="GO:0043565">
    <property type="term" value="F:sequence-specific DNA binding"/>
    <property type="evidence" value="ECO:0007669"/>
    <property type="project" value="InterPro"/>
</dbReference>
<evidence type="ECO:0000313" key="5">
    <source>
        <dbReference type="EMBL" id="GAO41640.1"/>
    </source>
</evidence>
<dbReference type="Proteomes" id="UP000033121">
    <property type="component" value="Unassembled WGS sequence"/>
</dbReference>
<gene>
    <name evidence="5" type="ORF">FPE01S_01_06540</name>
</gene>
<evidence type="ECO:0000259" key="4">
    <source>
        <dbReference type="PROSITE" id="PS01124"/>
    </source>
</evidence>
<keyword evidence="1" id="KW-0805">Transcription regulation</keyword>
<name>A0A0E9MWZ4_9BACT</name>
<organism evidence="5 6">
    <name type="scientific">Flavihumibacter petaseus NBRC 106054</name>
    <dbReference type="NCBI Taxonomy" id="1220578"/>
    <lineage>
        <taxon>Bacteria</taxon>
        <taxon>Pseudomonadati</taxon>
        <taxon>Bacteroidota</taxon>
        <taxon>Chitinophagia</taxon>
        <taxon>Chitinophagales</taxon>
        <taxon>Chitinophagaceae</taxon>
        <taxon>Flavihumibacter</taxon>
    </lineage>
</organism>
<evidence type="ECO:0000256" key="3">
    <source>
        <dbReference type="ARBA" id="ARBA00023163"/>
    </source>
</evidence>
<dbReference type="InterPro" id="IPR011051">
    <property type="entry name" value="RmlC_Cupin_sf"/>
</dbReference>
<evidence type="ECO:0000256" key="2">
    <source>
        <dbReference type="ARBA" id="ARBA00023125"/>
    </source>
</evidence>
<dbReference type="OrthoDB" id="745435at2"/>